<reference evidence="2" key="2">
    <citation type="submission" date="2015-07" db="EMBL/GenBank/DDBJ databases">
        <authorList>
            <person name="Noorani M."/>
        </authorList>
    </citation>
    <scope>NUCLEOTIDE SEQUENCE</scope>
    <source>
        <strain evidence="2">Yugu1</strain>
    </source>
</reference>
<accession>A0A368SK55</accession>
<dbReference type="AlphaFoldDB" id="A0A368SK55"/>
<protein>
    <submittedName>
        <fullName evidence="2">Uncharacterized protein</fullName>
    </submittedName>
</protein>
<feature type="region of interest" description="Disordered" evidence="1">
    <location>
        <begin position="1"/>
        <end position="104"/>
    </location>
</feature>
<name>A0A368SK55_SETIT</name>
<reference evidence="2" key="1">
    <citation type="journal article" date="2012" name="Nat. Biotechnol.">
        <title>Reference genome sequence of the model plant Setaria.</title>
        <authorList>
            <person name="Bennetzen J.L."/>
            <person name="Schmutz J."/>
            <person name="Wang H."/>
            <person name="Percifield R."/>
            <person name="Hawkins J."/>
            <person name="Pontaroli A.C."/>
            <person name="Estep M."/>
            <person name="Feng L."/>
            <person name="Vaughn J.N."/>
            <person name="Grimwood J."/>
            <person name="Jenkins J."/>
            <person name="Barry K."/>
            <person name="Lindquist E."/>
            <person name="Hellsten U."/>
            <person name="Deshpande S."/>
            <person name="Wang X."/>
            <person name="Wu X."/>
            <person name="Mitros T."/>
            <person name="Triplett J."/>
            <person name="Yang X."/>
            <person name="Ye C.Y."/>
            <person name="Mauro-Herrera M."/>
            <person name="Wang L."/>
            <person name="Li P."/>
            <person name="Sharma M."/>
            <person name="Sharma R."/>
            <person name="Ronald P.C."/>
            <person name="Panaud O."/>
            <person name="Kellogg E.A."/>
            <person name="Brutnell T.P."/>
            <person name="Doust A.N."/>
            <person name="Tuskan G.A."/>
            <person name="Rokhsar D."/>
            <person name="Devos K.M."/>
        </authorList>
    </citation>
    <scope>NUCLEOTIDE SEQUENCE [LARGE SCALE GENOMIC DNA]</scope>
    <source>
        <strain evidence="2">Yugu1</strain>
    </source>
</reference>
<feature type="compositionally biased region" description="Polar residues" evidence="1">
    <location>
        <begin position="43"/>
        <end position="54"/>
    </location>
</feature>
<evidence type="ECO:0000256" key="1">
    <source>
        <dbReference type="SAM" id="MobiDB-lite"/>
    </source>
</evidence>
<proteinExistence type="predicted"/>
<evidence type="ECO:0000313" key="2">
    <source>
        <dbReference type="EMBL" id="RCV42815.1"/>
    </source>
</evidence>
<feature type="compositionally biased region" description="Pro residues" evidence="1">
    <location>
        <begin position="10"/>
        <end position="24"/>
    </location>
</feature>
<organism evidence="2">
    <name type="scientific">Setaria italica</name>
    <name type="common">Foxtail millet</name>
    <name type="synonym">Panicum italicum</name>
    <dbReference type="NCBI Taxonomy" id="4555"/>
    <lineage>
        <taxon>Eukaryota</taxon>
        <taxon>Viridiplantae</taxon>
        <taxon>Streptophyta</taxon>
        <taxon>Embryophyta</taxon>
        <taxon>Tracheophyta</taxon>
        <taxon>Spermatophyta</taxon>
        <taxon>Magnoliopsida</taxon>
        <taxon>Liliopsida</taxon>
        <taxon>Poales</taxon>
        <taxon>Poaceae</taxon>
        <taxon>PACMAD clade</taxon>
        <taxon>Panicoideae</taxon>
        <taxon>Panicodae</taxon>
        <taxon>Paniceae</taxon>
        <taxon>Cenchrinae</taxon>
        <taxon>Setaria</taxon>
    </lineage>
</organism>
<dbReference type="OrthoDB" id="696508at2759"/>
<gene>
    <name evidence="2" type="ORF">SETIT_9G245900v2</name>
</gene>
<sequence>MPVANWRGAGPPPPPTVPPPPSSSPPGVQRGPQRGPPPPAHRSTPQQGLPQPNRRSPPAVSDGLSGSIATGSAVDCSTPFDSSSIRAGAPMDPAAATSHPPPLGAPCRRPRVELCVIPHTTEVVANEITLERALVAMVTRTRPEMTAADVDAYLMGCFGIQLGSFMVHPHYPEDFLVMFRDGDAIIDARY</sequence>
<dbReference type="EMBL" id="CM003536">
    <property type="protein sequence ID" value="RCV42815.1"/>
    <property type="molecule type" value="Genomic_DNA"/>
</dbReference>